<evidence type="ECO:0000256" key="4">
    <source>
        <dbReference type="ARBA" id="ARBA00019718"/>
    </source>
</evidence>
<accession>A0A7F8QHA8</accession>
<keyword evidence="5" id="KW-0964">Secreted</keyword>
<sequence length="224" mass="26400">MNFFIFTCLLAVSLAKHEVKNLSSSEESVNISEEEYKQYNDVIFQTSPETADIPTDKTELTKEELVYLKQLSKINQFYQELNLPQYLQAYNQYHLVRNPWNQIKINDYLLFPLLETKYHSASEVRGSPVKITWHPEADIKESTSISQKETSEKIVDMESTEVGPEEVEMSDEEKNYLKQLVQIHQFHQKFTFPQYFQAVHPQQIVTNPWNRLKEITYPFIPTLV</sequence>
<dbReference type="InterPro" id="IPR011175">
    <property type="entry name" value="Alpha-s2_casein"/>
</dbReference>
<organism evidence="9 10">
    <name type="scientific">Leptonychotes weddellii</name>
    <name type="common">Weddell seal</name>
    <name type="synonym">Otaria weddellii</name>
    <dbReference type="NCBI Taxonomy" id="9713"/>
    <lineage>
        <taxon>Eukaryota</taxon>
        <taxon>Metazoa</taxon>
        <taxon>Chordata</taxon>
        <taxon>Craniata</taxon>
        <taxon>Vertebrata</taxon>
        <taxon>Euteleostomi</taxon>
        <taxon>Mammalia</taxon>
        <taxon>Eutheria</taxon>
        <taxon>Laurasiatheria</taxon>
        <taxon>Carnivora</taxon>
        <taxon>Caniformia</taxon>
        <taxon>Pinnipedia</taxon>
        <taxon>Phocidae</taxon>
        <taxon>Monachinae</taxon>
        <taxon>Lobodontini</taxon>
        <taxon>Leptonychotes</taxon>
    </lineage>
</organism>
<dbReference type="Pfam" id="PF00363">
    <property type="entry name" value="Casein"/>
    <property type="match status" value="1"/>
</dbReference>
<dbReference type="PANTHER" id="PTHR16656">
    <property type="entry name" value="ALPHA-S2-CASEIN-LIKE B"/>
    <property type="match status" value="1"/>
</dbReference>
<dbReference type="GeneID" id="115939400"/>
<proteinExistence type="inferred from homology"/>
<dbReference type="OrthoDB" id="9564348at2759"/>
<dbReference type="Proteomes" id="UP000245341">
    <property type="component" value="Unplaced"/>
</dbReference>
<dbReference type="PIRSF" id="PIRSF002371">
    <property type="entry name" value="Alpha-s2-casein"/>
    <property type="match status" value="1"/>
</dbReference>
<evidence type="ECO:0000256" key="8">
    <source>
        <dbReference type="SAM" id="SignalP"/>
    </source>
</evidence>
<evidence type="ECO:0000313" key="10">
    <source>
        <dbReference type="RefSeq" id="XP_030879593.1"/>
    </source>
</evidence>
<evidence type="ECO:0000256" key="1">
    <source>
        <dbReference type="ARBA" id="ARBA00003383"/>
    </source>
</evidence>
<reference evidence="10" key="1">
    <citation type="submission" date="2025-08" db="UniProtKB">
        <authorList>
            <consortium name="RefSeq"/>
        </authorList>
    </citation>
    <scope>IDENTIFICATION</scope>
    <source>
        <tissue evidence="10">Liver</tissue>
    </source>
</reference>
<dbReference type="GO" id="GO:0035375">
    <property type="term" value="F:zymogen binding"/>
    <property type="evidence" value="ECO:0007669"/>
    <property type="project" value="TreeGrafter"/>
</dbReference>
<keyword evidence="7" id="KW-0494">Milk protein</keyword>
<evidence type="ECO:0000256" key="2">
    <source>
        <dbReference type="ARBA" id="ARBA00004613"/>
    </source>
</evidence>
<evidence type="ECO:0000256" key="3">
    <source>
        <dbReference type="ARBA" id="ARBA00010179"/>
    </source>
</evidence>
<keyword evidence="6 8" id="KW-0732">Signal</keyword>
<keyword evidence="9" id="KW-1185">Reference proteome</keyword>
<dbReference type="PANTHER" id="PTHR16656:SF5">
    <property type="entry name" value="ALPHA-S2-CASEIN-LIKE B"/>
    <property type="match status" value="1"/>
</dbReference>
<dbReference type="GO" id="GO:0005615">
    <property type="term" value="C:extracellular space"/>
    <property type="evidence" value="ECO:0007669"/>
    <property type="project" value="TreeGrafter"/>
</dbReference>
<dbReference type="AlphaFoldDB" id="A0A7F8QHA8"/>
<dbReference type="GO" id="GO:0042803">
    <property type="term" value="F:protein homodimerization activity"/>
    <property type="evidence" value="ECO:0007669"/>
    <property type="project" value="TreeGrafter"/>
</dbReference>
<comment type="function">
    <text evidence="1">Important role in the capacity of milk to transport calcium phosphate.</text>
</comment>
<feature type="chain" id="PRO_5028798554" description="Alpha-S2-casein" evidence="8">
    <location>
        <begin position="16"/>
        <end position="224"/>
    </location>
</feature>
<comment type="subcellular location">
    <subcellularLocation>
        <location evidence="2">Secreted</location>
    </subcellularLocation>
</comment>
<feature type="signal peptide" evidence="8">
    <location>
        <begin position="1"/>
        <end position="15"/>
    </location>
</feature>
<evidence type="ECO:0000256" key="5">
    <source>
        <dbReference type="ARBA" id="ARBA00022525"/>
    </source>
</evidence>
<comment type="similarity">
    <text evidence="3">Belongs to the alpha-casein family.</text>
</comment>
<evidence type="ECO:0000256" key="6">
    <source>
        <dbReference type="ARBA" id="ARBA00022729"/>
    </source>
</evidence>
<evidence type="ECO:0000256" key="7">
    <source>
        <dbReference type="ARBA" id="ARBA00022743"/>
    </source>
</evidence>
<name>A0A7F8QHA8_LEPWE</name>
<dbReference type="InterPro" id="IPR001588">
    <property type="entry name" value="Casein"/>
</dbReference>
<protein>
    <recommendedName>
        <fullName evidence="4">Alpha-S2-casein</fullName>
    </recommendedName>
</protein>
<dbReference type="KEGG" id="lww:115939400"/>
<dbReference type="RefSeq" id="XP_030879593.1">
    <property type="nucleotide sequence ID" value="XM_031023733.1"/>
</dbReference>
<gene>
    <name evidence="10" type="primary">LOC115939400</name>
</gene>
<evidence type="ECO:0000313" key="9">
    <source>
        <dbReference type="Proteomes" id="UP000245341"/>
    </source>
</evidence>